<evidence type="ECO:0000313" key="2">
    <source>
        <dbReference type="Proteomes" id="UP000010366"/>
    </source>
</evidence>
<dbReference type="InterPro" id="IPR027417">
    <property type="entry name" value="P-loop_NTPase"/>
</dbReference>
<dbReference type="EMBL" id="CP003600">
    <property type="protein sequence ID" value="AFY92932.1"/>
    <property type="molecule type" value="Genomic_DNA"/>
</dbReference>
<dbReference type="OrthoDB" id="494122at2"/>
<name>K9UCV5_CHAP6</name>
<proteinExistence type="predicted"/>
<evidence type="ECO:0000313" key="1">
    <source>
        <dbReference type="EMBL" id="AFY92932.1"/>
    </source>
</evidence>
<reference evidence="1 2" key="1">
    <citation type="submission" date="2012-05" db="EMBL/GenBank/DDBJ databases">
        <title>Finished chromosome of genome of Chamaesiphon sp. PCC 6605.</title>
        <authorList>
            <consortium name="US DOE Joint Genome Institute"/>
            <person name="Gugger M."/>
            <person name="Coursin T."/>
            <person name="Rippka R."/>
            <person name="Tandeau De Marsac N."/>
            <person name="Huntemann M."/>
            <person name="Wei C.-L."/>
            <person name="Han J."/>
            <person name="Detter J.C."/>
            <person name="Han C."/>
            <person name="Tapia R."/>
            <person name="Chen A."/>
            <person name="Kyrpides N."/>
            <person name="Mavromatis K."/>
            <person name="Markowitz V."/>
            <person name="Szeto E."/>
            <person name="Ivanova N."/>
            <person name="Pagani I."/>
            <person name="Pati A."/>
            <person name="Goodwin L."/>
            <person name="Nordberg H.P."/>
            <person name="Cantor M.N."/>
            <person name="Hua S.X."/>
            <person name="Woyke T."/>
            <person name="Kerfeld C.A."/>
        </authorList>
    </citation>
    <scope>NUCLEOTIDE SEQUENCE [LARGE SCALE GENOMIC DNA]</scope>
    <source>
        <strain evidence="2">ATCC 27169 / PCC 6605</strain>
    </source>
</reference>
<dbReference type="Gene3D" id="3.40.50.300">
    <property type="entry name" value="P-loop containing nucleotide triphosphate hydrolases"/>
    <property type="match status" value="2"/>
</dbReference>
<evidence type="ECO:0008006" key="3">
    <source>
        <dbReference type="Google" id="ProtNLM"/>
    </source>
</evidence>
<dbReference type="STRING" id="1173020.Cha6605_1811"/>
<dbReference type="Proteomes" id="UP000010366">
    <property type="component" value="Chromosome"/>
</dbReference>
<dbReference type="SUPFAM" id="SSF52540">
    <property type="entry name" value="P-loop containing nucleoside triphosphate hydrolases"/>
    <property type="match status" value="1"/>
</dbReference>
<dbReference type="KEGG" id="cmp:Cha6605_1811"/>
<dbReference type="eggNOG" id="COG3451">
    <property type="taxonomic scope" value="Bacteria"/>
</dbReference>
<accession>K9UCV5</accession>
<protein>
    <recommendedName>
        <fullName evidence="3">AAA-like domain protein</fullName>
    </recommendedName>
</protein>
<dbReference type="HOGENOM" id="CLU_011112_0_0_3"/>
<gene>
    <name evidence="1" type="ORF">Cha6605_1811</name>
</gene>
<sequence>MAKPQSKSKPQKTQPQGRKFIKHKTIDGKKHKLYLLETNTHLRSFVEYQQLGERPIGAILLNTGTVDDPAYRLRFILKCNGIHDYQDAIQAEAAVSGIAALIREVPQGESLRVHWQCFPDPIDRELELAQTFRSTYDRPEFQSEPALKMLVEEIKILRDAHQGGHRRQQDLYLAVTYTAKSEHLEKEWLESAIEFCSSIFPKFLGKVSGADKLIAEEDLDRFLLKGYQSGYLYWTTLIRERLQMAFTPLDAEGVWQFCRAESNRFHDRKVRIAEIQAGRQMQSQSIPHLITYDLTRNEITEVANSRLHPTALIHEELSSIPSTGRDYVFVDDKYVGCMYLKTQPTSFDAVGRRTLDLVQLQYMWDILSKRFCHDIRVVLEMSIVDRTAVNINNQDLIQQAAQQINTAKSKGKIDVRAEMHLEEAVASQRDITAGDPTLDLALTVYFYRDTLKELREVMDAFRQSFRAPARMLADTDTCDAIWLQSLPYYGKTLLVDTRDRRDRTTAVVMASYMPLLVPQSPHRKGIEFIANKGGTPIYFDAFDPKNQGHISLWGQTRSGKTLLAAWIIYRALVEGVKSTIVDQPPSGEASSFKDFVINMGGGYVDILKDSINPFELPNLPITASKGQQDDLKQESQIHLLRVIKAMVLGDIQDSSPHTKRVEGFLPVILQHFLDNNSIVLRYIRAREGGIGSDAWKQHPILDDFVQFCEVSLIGLTDATLEDLETMGFIRNQLRKWTSGQHAQVLNSPSTVEIDRVPLLAIAMRGVTGNDEAAVFGSLIYLVAMRRAIAASASPKGSFLFVDEAARTIPIRAIGDAIAATMVNGLKAGMRVMLASQEPGSIANSANGDQIMDALTYQFIGRIGSDSIDAYQKYLHLPYELAVLNAGIDFAPDPTTNSSRWLIKFNDRFTAVTAYLPPSLVALTANNVDERLERQARQALLTQT</sequence>
<organism evidence="1 2">
    <name type="scientific">Chamaesiphon minutus (strain ATCC 27169 / PCC 6605)</name>
    <dbReference type="NCBI Taxonomy" id="1173020"/>
    <lineage>
        <taxon>Bacteria</taxon>
        <taxon>Bacillati</taxon>
        <taxon>Cyanobacteriota</taxon>
        <taxon>Cyanophyceae</taxon>
        <taxon>Gomontiellales</taxon>
        <taxon>Chamaesiphonaceae</taxon>
        <taxon>Chamaesiphon</taxon>
    </lineage>
</organism>
<keyword evidence="2" id="KW-1185">Reference proteome</keyword>
<dbReference type="RefSeq" id="WP_015159103.1">
    <property type="nucleotide sequence ID" value="NC_019697.1"/>
</dbReference>
<dbReference type="AlphaFoldDB" id="K9UCV5"/>